<keyword evidence="1" id="KW-0175">Coiled coil</keyword>
<protein>
    <submittedName>
        <fullName evidence="2">Uncharacterized protein</fullName>
    </submittedName>
</protein>
<evidence type="ECO:0000256" key="1">
    <source>
        <dbReference type="SAM" id="Coils"/>
    </source>
</evidence>
<dbReference type="EMBL" id="OIVN01004580">
    <property type="protein sequence ID" value="SPD18218.1"/>
    <property type="molecule type" value="Genomic_DNA"/>
</dbReference>
<reference evidence="2" key="1">
    <citation type="submission" date="2018-02" db="EMBL/GenBank/DDBJ databases">
        <authorList>
            <person name="Cohen D.B."/>
            <person name="Kent A.D."/>
        </authorList>
    </citation>
    <scope>NUCLEOTIDE SEQUENCE</scope>
</reference>
<proteinExistence type="predicted"/>
<feature type="coiled-coil region" evidence="1">
    <location>
        <begin position="1"/>
        <end position="31"/>
    </location>
</feature>
<evidence type="ECO:0000313" key="2">
    <source>
        <dbReference type="EMBL" id="SPD18218.1"/>
    </source>
</evidence>
<organism evidence="2">
    <name type="scientific">Fagus sylvatica</name>
    <name type="common">Beechnut</name>
    <dbReference type="NCBI Taxonomy" id="28930"/>
    <lineage>
        <taxon>Eukaryota</taxon>
        <taxon>Viridiplantae</taxon>
        <taxon>Streptophyta</taxon>
        <taxon>Embryophyta</taxon>
        <taxon>Tracheophyta</taxon>
        <taxon>Spermatophyta</taxon>
        <taxon>Magnoliopsida</taxon>
        <taxon>eudicotyledons</taxon>
        <taxon>Gunneridae</taxon>
        <taxon>Pentapetalae</taxon>
        <taxon>rosids</taxon>
        <taxon>fabids</taxon>
        <taxon>Fagales</taxon>
        <taxon>Fagaceae</taxon>
        <taxon>Fagus</taxon>
    </lineage>
</organism>
<dbReference type="AlphaFoldDB" id="A0A2N9I1D0"/>
<accession>A0A2N9I1D0</accession>
<gene>
    <name evidence="2" type="ORF">FSB_LOCUS46100</name>
</gene>
<name>A0A2N9I1D0_FAGSY</name>
<sequence length="72" mass="8122">MNRIKRALSEIEAARAEIEESEAEVAIVAGEINGYEKFLFSTTDELDALHLLKNEFNFMDLDAGMLVDGEWT</sequence>